<dbReference type="STRING" id="7176.B0XFL0"/>
<dbReference type="Pfam" id="PF00001">
    <property type="entry name" value="7tm_1"/>
    <property type="match status" value="1"/>
</dbReference>
<feature type="region of interest" description="Disordered" evidence="6">
    <location>
        <begin position="376"/>
        <end position="402"/>
    </location>
</feature>
<feature type="transmembrane region" description="Helical" evidence="7">
    <location>
        <begin position="20"/>
        <end position="45"/>
    </location>
</feature>
<dbReference type="SUPFAM" id="SSF81321">
    <property type="entry name" value="Family A G protein-coupled receptor-like"/>
    <property type="match status" value="1"/>
</dbReference>
<keyword evidence="11" id="KW-1185">Reference proteome</keyword>
<dbReference type="GO" id="GO:0004930">
    <property type="term" value="F:G protein-coupled receptor activity"/>
    <property type="evidence" value="ECO:0007669"/>
    <property type="project" value="InterPro"/>
</dbReference>
<dbReference type="OrthoDB" id="10033446at2759"/>
<dbReference type="InterPro" id="IPR000276">
    <property type="entry name" value="GPCR_Rhodpsn"/>
</dbReference>
<sequence length="402" mass="45312">MRMLIHRDSGRWRNFGTAFYHAHLELFLGNGCLGVGVIMLLVLTIERYVSVCHPGHIRRICPPRVTVVLIPVLTFLIYLPSVLRGEIVKCVLQSDGTIMYHKRDNMKFLDSLFYSIYKVILEIVFKLAPTVLIAGFNLRIMIVYRRTCDKRRRMTLSRINTKDEDPRKFAEERRLMMLLVVEIVKIVKIAKIVKIDKIVKNVKIFNIVNIEKIVNIVNNLFRALANLMELINYSLTFYIYCLFSEDFRNTLFRTIRWPWFEKPLYNRGTEFPLKHPASGSILNGHLHHHRQSNGKRRLANGSSPANGSLLHPSSNLHSPHLSPASGCGGAADLHHLQHQLLLTATPTTTMTTATASSTPQHQHHLQVTLTAATTTTTTTTSGGSSSGFCTGGSSINGRSSSI</sequence>
<evidence type="ECO:0000313" key="11">
    <source>
        <dbReference type="Proteomes" id="UP000002320"/>
    </source>
</evidence>
<feature type="transmembrane region" description="Helical" evidence="7">
    <location>
        <begin position="123"/>
        <end position="144"/>
    </location>
</feature>
<dbReference type="GO" id="GO:0016020">
    <property type="term" value="C:membrane"/>
    <property type="evidence" value="ECO:0007669"/>
    <property type="project" value="UniProtKB-SubCell"/>
</dbReference>
<dbReference type="PANTHER" id="PTHR47760">
    <property type="entry name" value="G-PROTEIN COUPLED RECEPTOR B0563.6-LIKE PROTEIN-RELATED"/>
    <property type="match status" value="1"/>
</dbReference>
<evidence type="ECO:0000256" key="5">
    <source>
        <dbReference type="ARBA" id="ARBA00023136"/>
    </source>
</evidence>
<name>B0XFL0_CULQU</name>
<dbReference type="EnsemblMetazoa" id="CPIJ018293-RA">
    <property type="protein sequence ID" value="CPIJ018293-PA"/>
    <property type="gene ID" value="CPIJ018293"/>
</dbReference>
<dbReference type="VEuPathDB" id="VectorBase:CPIJ018293"/>
<dbReference type="VEuPathDB" id="VectorBase:CQUJHB015822"/>
<feature type="compositionally biased region" description="Basic residues" evidence="6">
    <location>
        <begin position="285"/>
        <end position="298"/>
    </location>
</feature>
<dbReference type="eggNOG" id="KOG3656">
    <property type="taxonomic scope" value="Eukaryota"/>
</dbReference>
<evidence type="ECO:0000256" key="6">
    <source>
        <dbReference type="SAM" id="MobiDB-lite"/>
    </source>
</evidence>
<reference evidence="9" key="1">
    <citation type="submission" date="2007-03" db="EMBL/GenBank/DDBJ databases">
        <title>Annotation of Culex pipiens quinquefasciatus.</title>
        <authorList>
            <consortium name="The Broad Institute Genome Sequencing Platform"/>
            <person name="Atkinson P.W."/>
            <person name="Hemingway J."/>
            <person name="Christensen B.M."/>
            <person name="Higgs S."/>
            <person name="Kodira C."/>
            <person name="Hannick L."/>
            <person name="Megy K."/>
            <person name="O'Leary S."/>
            <person name="Pearson M."/>
            <person name="Haas B.J."/>
            <person name="Mauceli E."/>
            <person name="Wortman J.R."/>
            <person name="Lee N.H."/>
            <person name="Guigo R."/>
            <person name="Stanke M."/>
            <person name="Alvarado L."/>
            <person name="Amedeo P."/>
            <person name="Antoine C.H."/>
            <person name="Arensburger P."/>
            <person name="Bidwell S.L."/>
            <person name="Crawford M."/>
            <person name="Camaro F."/>
            <person name="Devon K."/>
            <person name="Engels R."/>
            <person name="Hammond M."/>
            <person name="Howarth C."/>
            <person name="Koehrsen M."/>
            <person name="Lawson D."/>
            <person name="Montgomery P."/>
            <person name="Nene V."/>
            <person name="Nusbaum C."/>
            <person name="Puiu D."/>
            <person name="Romero-Severson J."/>
            <person name="Severson D.W."/>
            <person name="Shumway M."/>
            <person name="Sisk P."/>
            <person name="Stolte C."/>
            <person name="Zeng Q."/>
            <person name="Eisenstadt E."/>
            <person name="Fraser-Liggett C."/>
            <person name="Strausberg R."/>
            <person name="Galagan J."/>
            <person name="Birren B."/>
            <person name="Collins F.H."/>
        </authorList>
    </citation>
    <scope>NUCLEOTIDE SEQUENCE [LARGE SCALE GENOMIC DNA]</scope>
    <source>
        <strain evidence="9">JHB</strain>
    </source>
</reference>
<feature type="domain" description="G-protein coupled receptors family 1 profile" evidence="8">
    <location>
        <begin position="1"/>
        <end position="240"/>
    </location>
</feature>
<evidence type="ECO:0000259" key="8">
    <source>
        <dbReference type="PROSITE" id="PS50262"/>
    </source>
</evidence>
<keyword evidence="9" id="KW-0675">Receptor</keyword>
<dbReference type="EMBL" id="DS232933">
    <property type="protein sequence ID" value="EDS26873.1"/>
    <property type="molecule type" value="Genomic_DNA"/>
</dbReference>
<comment type="similarity">
    <text evidence="2">Belongs to the G-protein coupled receptor 1 family.</text>
</comment>
<keyword evidence="5 7" id="KW-0472">Membrane</keyword>
<dbReference type="PROSITE" id="PS00237">
    <property type="entry name" value="G_PROTEIN_RECEP_F1_1"/>
    <property type="match status" value="1"/>
</dbReference>
<dbReference type="AlphaFoldDB" id="B0XFL0"/>
<proteinExistence type="inferred from homology"/>
<dbReference type="HOGENOM" id="CLU_685613_0_0_1"/>
<dbReference type="InParanoid" id="B0XFL0"/>
<evidence type="ECO:0000256" key="2">
    <source>
        <dbReference type="ARBA" id="ARBA00010663"/>
    </source>
</evidence>
<feature type="transmembrane region" description="Helical" evidence="7">
    <location>
        <begin position="65"/>
        <end position="83"/>
    </location>
</feature>
<dbReference type="InterPro" id="IPR017452">
    <property type="entry name" value="GPCR_Rhodpsn_7TM"/>
</dbReference>
<protein>
    <submittedName>
        <fullName evidence="9">Cap2b receptor</fullName>
    </submittedName>
</protein>
<keyword evidence="4 7" id="KW-1133">Transmembrane helix</keyword>
<dbReference type="PANTHER" id="PTHR47760:SF1">
    <property type="entry name" value="G-PROTEIN COUPLED RECEPTORS FAMILY 1 PROFILE DOMAIN-CONTAINING PROTEIN"/>
    <property type="match status" value="1"/>
</dbReference>
<dbReference type="OMA" id="GRWRNFG"/>
<evidence type="ECO:0000256" key="4">
    <source>
        <dbReference type="ARBA" id="ARBA00022989"/>
    </source>
</evidence>
<comment type="subcellular location">
    <subcellularLocation>
        <location evidence="1">Membrane</location>
    </subcellularLocation>
</comment>
<dbReference type="Proteomes" id="UP000002320">
    <property type="component" value="Unassembled WGS sequence"/>
</dbReference>
<reference evidence="10" key="2">
    <citation type="submission" date="2021-02" db="UniProtKB">
        <authorList>
            <consortium name="EnsemblMetazoa"/>
        </authorList>
    </citation>
    <scope>IDENTIFICATION</scope>
    <source>
        <strain evidence="10">JHB</strain>
    </source>
</reference>
<evidence type="ECO:0000256" key="7">
    <source>
        <dbReference type="SAM" id="Phobius"/>
    </source>
</evidence>
<feature type="region of interest" description="Disordered" evidence="6">
    <location>
        <begin position="282"/>
        <end position="315"/>
    </location>
</feature>
<dbReference type="PROSITE" id="PS50262">
    <property type="entry name" value="G_PROTEIN_RECEP_F1_2"/>
    <property type="match status" value="1"/>
</dbReference>
<accession>B0XFL0</accession>
<dbReference type="FunCoup" id="B0XFL0">
    <property type="interactions" value="17"/>
</dbReference>
<dbReference type="KEGG" id="cqu:CpipJ_CPIJ018293"/>
<gene>
    <name evidence="10" type="primary">6052104</name>
    <name evidence="9" type="ORF">CpipJ_CPIJ018293</name>
</gene>
<organism>
    <name type="scientific">Culex quinquefasciatus</name>
    <name type="common">Southern house mosquito</name>
    <name type="synonym">Culex pungens</name>
    <dbReference type="NCBI Taxonomy" id="7176"/>
    <lineage>
        <taxon>Eukaryota</taxon>
        <taxon>Metazoa</taxon>
        <taxon>Ecdysozoa</taxon>
        <taxon>Arthropoda</taxon>
        <taxon>Hexapoda</taxon>
        <taxon>Insecta</taxon>
        <taxon>Pterygota</taxon>
        <taxon>Neoptera</taxon>
        <taxon>Endopterygota</taxon>
        <taxon>Diptera</taxon>
        <taxon>Nematocera</taxon>
        <taxon>Culicoidea</taxon>
        <taxon>Culicidae</taxon>
        <taxon>Culicinae</taxon>
        <taxon>Culicini</taxon>
        <taxon>Culex</taxon>
        <taxon>Culex</taxon>
    </lineage>
</organism>
<dbReference type="Gene3D" id="1.20.1070.10">
    <property type="entry name" value="Rhodopsin 7-helix transmembrane proteins"/>
    <property type="match status" value="1"/>
</dbReference>
<evidence type="ECO:0000256" key="3">
    <source>
        <dbReference type="ARBA" id="ARBA00022692"/>
    </source>
</evidence>
<dbReference type="InterPro" id="IPR053093">
    <property type="entry name" value="GPCR-like"/>
</dbReference>
<evidence type="ECO:0000313" key="9">
    <source>
        <dbReference type="EMBL" id="EDS26873.1"/>
    </source>
</evidence>
<evidence type="ECO:0000256" key="1">
    <source>
        <dbReference type="ARBA" id="ARBA00004370"/>
    </source>
</evidence>
<evidence type="ECO:0000313" key="10">
    <source>
        <dbReference type="EnsemblMetazoa" id="CPIJ018293-PA"/>
    </source>
</evidence>
<keyword evidence="3 7" id="KW-0812">Transmembrane</keyword>
<dbReference type="CDD" id="cd14978">
    <property type="entry name" value="7tmA_FMRFamide_R-like"/>
    <property type="match status" value="1"/>
</dbReference>